<comment type="caution">
    <text evidence="6">The sequence shown here is derived from an EMBL/GenBank/DDBJ whole genome shotgun (WGS) entry which is preliminary data.</text>
</comment>
<dbReference type="PANTHER" id="PTHR10916">
    <property type="entry name" value="60S RIBOSOMAL PROTEIN L35/50S RIBOSOMAL PROTEIN L29"/>
    <property type="match status" value="1"/>
</dbReference>
<dbReference type="Gene3D" id="1.10.287.310">
    <property type="match status" value="1"/>
</dbReference>
<dbReference type="OrthoDB" id="9815192at2"/>
<evidence type="ECO:0000256" key="5">
    <source>
        <dbReference type="HAMAP-Rule" id="MF_00374"/>
    </source>
</evidence>
<dbReference type="GO" id="GO:0003735">
    <property type="term" value="F:structural constituent of ribosome"/>
    <property type="evidence" value="ECO:0007669"/>
    <property type="project" value="InterPro"/>
</dbReference>
<dbReference type="SUPFAM" id="SSF46561">
    <property type="entry name" value="Ribosomal protein L29 (L29p)"/>
    <property type="match status" value="1"/>
</dbReference>
<dbReference type="GO" id="GO:0006412">
    <property type="term" value="P:translation"/>
    <property type="evidence" value="ECO:0007669"/>
    <property type="project" value="UniProtKB-UniRule"/>
</dbReference>
<dbReference type="Pfam" id="PF00831">
    <property type="entry name" value="Ribosomal_L29"/>
    <property type="match status" value="1"/>
</dbReference>
<gene>
    <name evidence="5" type="primary">rpmC</name>
    <name evidence="6" type="ORF">FEV53_10430</name>
</gene>
<evidence type="ECO:0000313" key="7">
    <source>
        <dbReference type="Proteomes" id="UP000318590"/>
    </source>
</evidence>
<evidence type="ECO:0000256" key="1">
    <source>
        <dbReference type="ARBA" id="ARBA00009254"/>
    </source>
</evidence>
<evidence type="ECO:0000256" key="4">
    <source>
        <dbReference type="ARBA" id="ARBA00035204"/>
    </source>
</evidence>
<comment type="similarity">
    <text evidence="1 5">Belongs to the universal ribosomal protein uL29 family.</text>
</comment>
<dbReference type="AlphaFoldDB" id="A0A547Q0D7"/>
<dbReference type="CDD" id="cd00427">
    <property type="entry name" value="Ribosomal_L29_HIP"/>
    <property type="match status" value="1"/>
</dbReference>
<dbReference type="InterPro" id="IPR036049">
    <property type="entry name" value="Ribosomal_uL29_sf"/>
</dbReference>
<evidence type="ECO:0000313" key="6">
    <source>
        <dbReference type="EMBL" id="TRD19852.1"/>
    </source>
</evidence>
<keyword evidence="7" id="KW-1185">Reference proteome</keyword>
<proteinExistence type="inferred from homology"/>
<dbReference type="PROSITE" id="PS00579">
    <property type="entry name" value="RIBOSOMAL_L29"/>
    <property type="match status" value="1"/>
</dbReference>
<keyword evidence="2 5" id="KW-0689">Ribosomal protein</keyword>
<evidence type="ECO:0000256" key="3">
    <source>
        <dbReference type="ARBA" id="ARBA00023274"/>
    </source>
</evidence>
<name>A0A547Q0D7_9RHOB</name>
<dbReference type="Proteomes" id="UP000318590">
    <property type="component" value="Unassembled WGS sequence"/>
</dbReference>
<keyword evidence="3 5" id="KW-0687">Ribonucleoprotein</keyword>
<reference evidence="6 7" key="1">
    <citation type="submission" date="2019-06" db="EMBL/GenBank/DDBJ databases">
        <title>Paenimaribius caenipelagi gen. nov., sp. nov., isolated from a tidal flat.</title>
        <authorList>
            <person name="Yoon J.-H."/>
        </authorList>
    </citation>
    <scope>NUCLEOTIDE SEQUENCE [LARGE SCALE GENOMIC DNA]</scope>
    <source>
        <strain evidence="6 7">JBTF-M29</strain>
    </source>
</reference>
<dbReference type="FunFam" id="1.10.287.310:FF:000001">
    <property type="entry name" value="50S ribosomal protein L29"/>
    <property type="match status" value="1"/>
</dbReference>
<evidence type="ECO:0000256" key="2">
    <source>
        <dbReference type="ARBA" id="ARBA00022980"/>
    </source>
</evidence>
<sequence>MALDAQELRGKTPDELREQLSQLKKEQFNLRFQAATNQIENTARMRVVRRDVARVMTILNQKAAEAAGTEA</sequence>
<dbReference type="InterPro" id="IPR001854">
    <property type="entry name" value="Ribosomal_uL29"/>
</dbReference>
<dbReference type="EMBL" id="VFSV01000015">
    <property type="protein sequence ID" value="TRD19852.1"/>
    <property type="molecule type" value="Genomic_DNA"/>
</dbReference>
<organism evidence="6 7">
    <name type="scientific">Palleronia caenipelagi</name>
    <dbReference type="NCBI Taxonomy" id="2489174"/>
    <lineage>
        <taxon>Bacteria</taxon>
        <taxon>Pseudomonadati</taxon>
        <taxon>Pseudomonadota</taxon>
        <taxon>Alphaproteobacteria</taxon>
        <taxon>Rhodobacterales</taxon>
        <taxon>Roseobacteraceae</taxon>
        <taxon>Palleronia</taxon>
    </lineage>
</organism>
<dbReference type="GO" id="GO:0022625">
    <property type="term" value="C:cytosolic large ribosomal subunit"/>
    <property type="evidence" value="ECO:0007669"/>
    <property type="project" value="TreeGrafter"/>
</dbReference>
<protein>
    <recommendedName>
        <fullName evidence="4 5">Large ribosomal subunit protein uL29</fullName>
    </recommendedName>
</protein>
<dbReference type="InterPro" id="IPR050063">
    <property type="entry name" value="Ribosomal_protein_uL29"/>
</dbReference>
<dbReference type="HAMAP" id="MF_00374">
    <property type="entry name" value="Ribosomal_uL29"/>
    <property type="match status" value="1"/>
</dbReference>
<dbReference type="InterPro" id="IPR018254">
    <property type="entry name" value="Ribosomal_uL29_CS"/>
</dbReference>
<dbReference type="NCBIfam" id="TIGR00012">
    <property type="entry name" value="L29"/>
    <property type="match status" value="1"/>
</dbReference>
<accession>A0A547Q0D7</accession>
<dbReference type="RefSeq" id="WP_142834761.1">
    <property type="nucleotide sequence ID" value="NZ_VFSV01000015.1"/>
</dbReference>
<dbReference type="PANTHER" id="PTHR10916:SF0">
    <property type="entry name" value="LARGE RIBOSOMAL SUBUNIT PROTEIN UL29C"/>
    <property type="match status" value="1"/>
</dbReference>